<evidence type="ECO:0000313" key="1">
    <source>
        <dbReference type="EMBL" id="MFC7278180.1"/>
    </source>
</evidence>
<name>A0ABW2I177_9ACTN</name>
<evidence type="ECO:0000313" key="2">
    <source>
        <dbReference type="Proteomes" id="UP001596548"/>
    </source>
</evidence>
<reference evidence="2" key="1">
    <citation type="journal article" date="2019" name="Int. J. Syst. Evol. Microbiol.">
        <title>The Global Catalogue of Microorganisms (GCM) 10K type strain sequencing project: providing services to taxonomists for standard genome sequencing and annotation.</title>
        <authorList>
            <consortium name="The Broad Institute Genomics Platform"/>
            <consortium name="The Broad Institute Genome Sequencing Center for Infectious Disease"/>
            <person name="Wu L."/>
            <person name="Ma J."/>
        </authorList>
    </citation>
    <scope>NUCLEOTIDE SEQUENCE [LARGE SCALE GENOMIC DNA]</scope>
    <source>
        <strain evidence="2">XZYJT-10</strain>
    </source>
</reference>
<proteinExistence type="predicted"/>
<comment type="caution">
    <text evidence="1">The sequence shown here is derived from an EMBL/GenBank/DDBJ whole genome shotgun (WGS) entry which is preliminary data.</text>
</comment>
<keyword evidence="2" id="KW-1185">Reference proteome</keyword>
<dbReference type="EMBL" id="JBHTBJ010000030">
    <property type="protein sequence ID" value="MFC7278180.1"/>
    <property type="molecule type" value="Genomic_DNA"/>
</dbReference>
<dbReference type="RefSeq" id="WP_378974759.1">
    <property type="nucleotide sequence ID" value="NZ_JBHTBJ010000030.1"/>
</dbReference>
<gene>
    <name evidence="1" type="ORF">ACFQS1_29695</name>
</gene>
<protein>
    <submittedName>
        <fullName evidence="1">Uncharacterized protein</fullName>
    </submittedName>
</protein>
<accession>A0ABW2I177</accession>
<organism evidence="1 2">
    <name type="scientific">Paractinoplanes rhizophilus</name>
    <dbReference type="NCBI Taxonomy" id="1416877"/>
    <lineage>
        <taxon>Bacteria</taxon>
        <taxon>Bacillati</taxon>
        <taxon>Actinomycetota</taxon>
        <taxon>Actinomycetes</taxon>
        <taxon>Micromonosporales</taxon>
        <taxon>Micromonosporaceae</taxon>
        <taxon>Paractinoplanes</taxon>
    </lineage>
</organism>
<sequence>MTRADLRSQAREFAGKIQTLLNQTVADNARVTAGFVGEERMMAVGANLQLRDLSTKPIALLSADKKMRCFLDIQYLLFLEETSDHYMTVKTSYFGVSGSADAKDPFFHYDYERHKAGYTEAHLQVLGENTGLTPIMEVLCAKRKKKSMGELHFPVGGRRFRPALEDVLEFLIDEQLVQPKTGWQSALDRTREEFRDIQLRAAVRQNPDLARDALKGIPEG</sequence>
<dbReference type="Proteomes" id="UP001596548">
    <property type="component" value="Unassembled WGS sequence"/>
</dbReference>